<proteinExistence type="predicted"/>
<feature type="region of interest" description="Disordered" evidence="1">
    <location>
        <begin position="258"/>
        <end position="300"/>
    </location>
</feature>
<sequence length="358" mass="39914">MADYQKRVQILRQQLDDSIKLYYCQQQQAAMDRINNSERSIEPVNVKNYRILHMLHQDEANACIQISGNMINKTAVVITKMPNNDSDVFEKVNSVVKSSVSPLQVTVISGNQQQHPAPEATINFMAGFNSPVGSIDSGMSSLGSSNSSPSSSPGCSPISVDCIPFQYVVEQQLLPRGRSTSESVSATVGLKSILKKSISTHTNTGRFLRSYSECQNREDGEMKVIVADMNNEDGAGYTPRKKRVSFSERLVQERSFRPNSSILSQKKKNQRKQKNKMKKKGALAVEDNSTDDETRHRSNSETIHCATCNNNEKDEMDPIECDLAACVLKDLSVVEQDKETNCHVATKIHKHILRINSD</sequence>
<evidence type="ECO:0000313" key="3">
    <source>
        <dbReference type="Proteomes" id="UP000746747"/>
    </source>
</evidence>
<dbReference type="EMBL" id="CAKAEH010001174">
    <property type="protein sequence ID" value="CAG9533055.1"/>
    <property type="molecule type" value="Genomic_DNA"/>
</dbReference>
<evidence type="ECO:0000256" key="1">
    <source>
        <dbReference type="SAM" id="MobiDB-lite"/>
    </source>
</evidence>
<accession>A0A8J2Q9H4</accession>
<organism evidence="2 3">
    <name type="scientific">Cercopithifilaria johnstoni</name>
    <dbReference type="NCBI Taxonomy" id="2874296"/>
    <lineage>
        <taxon>Eukaryota</taxon>
        <taxon>Metazoa</taxon>
        <taxon>Ecdysozoa</taxon>
        <taxon>Nematoda</taxon>
        <taxon>Chromadorea</taxon>
        <taxon>Rhabditida</taxon>
        <taxon>Spirurina</taxon>
        <taxon>Spiruromorpha</taxon>
        <taxon>Filarioidea</taxon>
        <taxon>Onchocercidae</taxon>
        <taxon>Cercopithifilaria</taxon>
    </lineage>
</organism>
<protein>
    <submittedName>
        <fullName evidence="2">Uncharacterized protein</fullName>
    </submittedName>
</protein>
<comment type="caution">
    <text evidence="2">The sequence shown here is derived from an EMBL/GenBank/DDBJ whole genome shotgun (WGS) entry which is preliminary data.</text>
</comment>
<gene>
    <name evidence="2" type="ORF">CJOHNSTONI_LOCUS3316</name>
</gene>
<dbReference type="OrthoDB" id="5868397at2759"/>
<evidence type="ECO:0000313" key="2">
    <source>
        <dbReference type="EMBL" id="CAG9533055.1"/>
    </source>
</evidence>
<dbReference type="Proteomes" id="UP000746747">
    <property type="component" value="Unassembled WGS sequence"/>
</dbReference>
<feature type="compositionally biased region" description="Basic residues" evidence="1">
    <location>
        <begin position="265"/>
        <end position="281"/>
    </location>
</feature>
<reference evidence="2" key="1">
    <citation type="submission" date="2021-09" db="EMBL/GenBank/DDBJ databases">
        <authorList>
            <consortium name="Pathogen Informatics"/>
        </authorList>
    </citation>
    <scope>NUCLEOTIDE SEQUENCE</scope>
</reference>
<keyword evidence="3" id="KW-1185">Reference proteome</keyword>
<dbReference type="AlphaFoldDB" id="A0A8J2Q9H4"/>
<name>A0A8J2Q9H4_9BILA</name>